<organism evidence="3 4">
    <name type="scientific">Rhodanobacter lindaniclasticus</name>
    <dbReference type="NCBI Taxonomy" id="75310"/>
    <lineage>
        <taxon>Bacteria</taxon>
        <taxon>Pseudomonadati</taxon>
        <taxon>Pseudomonadota</taxon>
        <taxon>Gammaproteobacteria</taxon>
        <taxon>Lysobacterales</taxon>
        <taxon>Rhodanobacteraceae</taxon>
        <taxon>Rhodanobacter</taxon>
    </lineage>
</organism>
<feature type="compositionally biased region" description="Basic and acidic residues" evidence="1">
    <location>
        <begin position="95"/>
        <end position="114"/>
    </location>
</feature>
<feature type="region of interest" description="Disordered" evidence="1">
    <location>
        <begin position="57"/>
        <end position="138"/>
    </location>
</feature>
<dbReference type="RefSeq" id="WP_136259851.1">
    <property type="nucleotide sequence ID" value="NZ_MWIO01000067.1"/>
</dbReference>
<evidence type="ECO:0000256" key="1">
    <source>
        <dbReference type="SAM" id="MobiDB-lite"/>
    </source>
</evidence>
<evidence type="ECO:0000313" key="4">
    <source>
        <dbReference type="Proteomes" id="UP000306317"/>
    </source>
</evidence>
<dbReference type="EMBL" id="MWIO01000067">
    <property type="protein sequence ID" value="THD05091.1"/>
    <property type="molecule type" value="Genomic_DNA"/>
</dbReference>
<reference evidence="3 4" key="1">
    <citation type="submission" date="2017-02" db="EMBL/GenBank/DDBJ databases">
        <title>Whole genome sequencing of Rhodanobacter lindaniclasticus DSM 17932.</title>
        <authorList>
            <person name="Kumar S."/>
            <person name="Patil P."/>
            <person name="Patil P.B."/>
        </authorList>
    </citation>
    <scope>NUCLEOTIDE SEQUENCE [LARGE SCALE GENOMIC DNA]</scope>
    <source>
        <strain evidence="3 4">DSM 17932</strain>
    </source>
</reference>
<protein>
    <submittedName>
        <fullName evidence="3">Uncharacterized protein</fullName>
    </submittedName>
</protein>
<evidence type="ECO:0000256" key="2">
    <source>
        <dbReference type="SAM" id="SignalP"/>
    </source>
</evidence>
<dbReference type="AlphaFoldDB" id="A0A4V3US27"/>
<proteinExistence type="predicted"/>
<sequence>MTIAAHASPIRMLACTAMLLALGFSAAAGAGQVTPPTPVRTQAPVPNDAFRDAVRQQQLRDQVRQSELQQQLQQNVSDNAKRPGAKNELLQRQLEQADKARHDRDRAALKDLLDRQQAQSALPRVIPTDAPASSRSGG</sequence>
<gene>
    <name evidence="3" type="ORF">B1991_16825</name>
</gene>
<keyword evidence="4" id="KW-1185">Reference proteome</keyword>
<name>A0A4V3US27_9GAMM</name>
<keyword evidence="2" id="KW-0732">Signal</keyword>
<feature type="signal peptide" evidence="2">
    <location>
        <begin position="1"/>
        <end position="30"/>
    </location>
</feature>
<accession>A0A4V3US27</accession>
<feature type="chain" id="PRO_5020965399" evidence="2">
    <location>
        <begin position="31"/>
        <end position="138"/>
    </location>
</feature>
<feature type="compositionally biased region" description="Low complexity" evidence="1">
    <location>
        <begin position="57"/>
        <end position="78"/>
    </location>
</feature>
<comment type="caution">
    <text evidence="3">The sequence shown here is derived from an EMBL/GenBank/DDBJ whole genome shotgun (WGS) entry which is preliminary data.</text>
</comment>
<dbReference type="Proteomes" id="UP000306317">
    <property type="component" value="Unassembled WGS sequence"/>
</dbReference>
<evidence type="ECO:0000313" key="3">
    <source>
        <dbReference type="EMBL" id="THD05091.1"/>
    </source>
</evidence>